<dbReference type="InterPro" id="IPR004254">
    <property type="entry name" value="AdipoR/HlyIII-related"/>
</dbReference>
<sequence>MKANIYKGKRLLLKRRRRDAMADADAVDADDSGAQKRKEMADDEGEAAEGEKCCLISYAQLPDYLKDNEYILKYYRADWPLKQAFLSAFRWHNETLNIWTHLIGFFLFLGLTMVHLNGVPRVMDLLNNFTSSFAMAAVVNASDNNLDFFTETRTTRSSEIFDQVVDQNKKTITREAISSSGGAAARWPFFVFLGGSMFCLLSSSICHLLSCHSRRLSTLLLRVDYSGIAVMIVASFFPPIYYIFQCEPRWQFIYLAGITAFGLLTLSTILSPAFSAGGFRNLRVLLFLAMGFSGLFPAVHATVVNWSEPNRNVTLLYEAAMALSYLIGTLFYLIRVPERWKPGSFDLAGHSHQIFHVFVILGALAHYGATLIFLEWRDSVGCV</sequence>
<comment type="subcellular location">
    <subcellularLocation>
        <location evidence="1">Membrane</location>
        <topology evidence="1">Multi-pass membrane protein</topology>
    </subcellularLocation>
</comment>
<feature type="transmembrane region" description="Helical" evidence="7">
    <location>
        <begin position="354"/>
        <end position="374"/>
    </location>
</feature>
<evidence type="ECO:0000256" key="5">
    <source>
        <dbReference type="PIRSR" id="PIRSR604254-1"/>
    </source>
</evidence>
<dbReference type="GO" id="GO:0009744">
    <property type="term" value="P:response to sucrose"/>
    <property type="evidence" value="ECO:0007669"/>
    <property type="project" value="UniProtKB-ARBA"/>
</dbReference>
<feature type="region of interest" description="Disordered" evidence="6">
    <location>
        <begin position="17"/>
        <end position="45"/>
    </location>
</feature>
<dbReference type="Pfam" id="PF03006">
    <property type="entry name" value="HlyIII"/>
    <property type="match status" value="1"/>
</dbReference>
<protein>
    <submittedName>
        <fullName evidence="8">Uncharacterized protein</fullName>
    </submittedName>
</protein>
<name>A0AAV7EKU0_ARIFI</name>
<dbReference type="EMBL" id="JAINDJ010000004">
    <property type="protein sequence ID" value="KAG9448481.1"/>
    <property type="molecule type" value="Genomic_DNA"/>
</dbReference>
<reference evidence="8 9" key="1">
    <citation type="submission" date="2021-07" db="EMBL/GenBank/DDBJ databases">
        <title>The Aristolochia fimbriata genome: insights into angiosperm evolution, floral development and chemical biosynthesis.</title>
        <authorList>
            <person name="Jiao Y."/>
        </authorList>
    </citation>
    <scope>NUCLEOTIDE SEQUENCE [LARGE SCALE GENOMIC DNA]</scope>
    <source>
        <strain evidence="8">IBCAS-2021</strain>
        <tissue evidence="8">Leaf</tissue>
    </source>
</reference>
<dbReference type="AlphaFoldDB" id="A0AAV7EKU0"/>
<feature type="transmembrane region" description="Helical" evidence="7">
    <location>
        <begin position="315"/>
        <end position="334"/>
    </location>
</feature>
<dbReference type="PANTHER" id="PTHR20855:SF115">
    <property type="entry name" value="HEPTAHELICAL TRANSMEMBRANE PROTEIN 1"/>
    <property type="match status" value="1"/>
</dbReference>
<accession>A0AAV7EKU0</accession>
<feature type="transmembrane region" description="Helical" evidence="7">
    <location>
        <begin position="189"/>
        <end position="211"/>
    </location>
</feature>
<dbReference type="GO" id="GO:0046872">
    <property type="term" value="F:metal ion binding"/>
    <property type="evidence" value="ECO:0007669"/>
    <property type="project" value="UniProtKB-KW"/>
</dbReference>
<feature type="binding site" evidence="5">
    <location>
        <position position="352"/>
    </location>
    <ligand>
        <name>Zn(2+)</name>
        <dbReference type="ChEBI" id="CHEBI:29105"/>
    </ligand>
</feature>
<dbReference type="PANTHER" id="PTHR20855">
    <property type="entry name" value="ADIPOR/PROGESTIN RECEPTOR-RELATED"/>
    <property type="match status" value="1"/>
</dbReference>
<evidence type="ECO:0000256" key="2">
    <source>
        <dbReference type="ARBA" id="ARBA00022692"/>
    </source>
</evidence>
<keyword evidence="5" id="KW-0862">Zinc</keyword>
<feature type="binding site" evidence="5">
    <location>
        <position position="207"/>
    </location>
    <ligand>
        <name>Zn(2+)</name>
        <dbReference type="ChEBI" id="CHEBI:29105"/>
    </ligand>
</feature>
<proteinExistence type="predicted"/>
<evidence type="ECO:0000256" key="3">
    <source>
        <dbReference type="ARBA" id="ARBA00022989"/>
    </source>
</evidence>
<feature type="transmembrane region" description="Helical" evidence="7">
    <location>
        <begin position="250"/>
        <end position="270"/>
    </location>
</feature>
<evidence type="ECO:0000256" key="6">
    <source>
        <dbReference type="SAM" id="MobiDB-lite"/>
    </source>
</evidence>
<evidence type="ECO:0000313" key="9">
    <source>
        <dbReference type="Proteomes" id="UP000825729"/>
    </source>
</evidence>
<comment type="caution">
    <text evidence="8">The sequence shown here is derived from an EMBL/GenBank/DDBJ whole genome shotgun (WGS) entry which is preliminary data.</text>
</comment>
<feature type="transmembrane region" description="Helical" evidence="7">
    <location>
        <begin position="282"/>
        <end position="303"/>
    </location>
</feature>
<gene>
    <name evidence="8" type="ORF">H6P81_008446</name>
</gene>
<evidence type="ECO:0000256" key="4">
    <source>
        <dbReference type="ARBA" id="ARBA00023136"/>
    </source>
</evidence>
<keyword evidence="2 7" id="KW-0812">Transmembrane</keyword>
<keyword evidence="9" id="KW-1185">Reference proteome</keyword>
<feature type="binding site" evidence="5">
    <location>
        <position position="356"/>
    </location>
    <ligand>
        <name>Zn(2+)</name>
        <dbReference type="ChEBI" id="CHEBI:29105"/>
    </ligand>
</feature>
<organism evidence="8 9">
    <name type="scientific">Aristolochia fimbriata</name>
    <name type="common">White veined hardy Dutchman's pipe vine</name>
    <dbReference type="NCBI Taxonomy" id="158543"/>
    <lineage>
        <taxon>Eukaryota</taxon>
        <taxon>Viridiplantae</taxon>
        <taxon>Streptophyta</taxon>
        <taxon>Embryophyta</taxon>
        <taxon>Tracheophyta</taxon>
        <taxon>Spermatophyta</taxon>
        <taxon>Magnoliopsida</taxon>
        <taxon>Magnoliidae</taxon>
        <taxon>Piperales</taxon>
        <taxon>Aristolochiaceae</taxon>
        <taxon>Aristolochia</taxon>
    </lineage>
</organism>
<keyword evidence="3 7" id="KW-1133">Transmembrane helix</keyword>
<dbReference type="GO" id="GO:0038023">
    <property type="term" value="F:signaling receptor activity"/>
    <property type="evidence" value="ECO:0007669"/>
    <property type="project" value="TreeGrafter"/>
</dbReference>
<keyword evidence="5" id="KW-0479">Metal-binding</keyword>
<dbReference type="GO" id="GO:0016020">
    <property type="term" value="C:membrane"/>
    <property type="evidence" value="ECO:0007669"/>
    <property type="project" value="UniProtKB-SubCell"/>
</dbReference>
<dbReference type="GO" id="GO:0009725">
    <property type="term" value="P:response to hormone"/>
    <property type="evidence" value="ECO:0007669"/>
    <property type="project" value="TreeGrafter"/>
</dbReference>
<evidence type="ECO:0000256" key="1">
    <source>
        <dbReference type="ARBA" id="ARBA00004141"/>
    </source>
</evidence>
<evidence type="ECO:0000256" key="7">
    <source>
        <dbReference type="SAM" id="Phobius"/>
    </source>
</evidence>
<dbReference type="Proteomes" id="UP000825729">
    <property type="component" value="Unassembled WGS sequence"/>
</dbReference>
<evidence type="ECO:0000313" key="8">
    <source>
        <dbReference type="EMBL" id="KAG9448481.1"/>
    </source>
</evidence>
<keyword evidence="4 7" id="KW-0472">Membrane</keyword>
<feature type="transmembrane region" description="Helical" evidence="7">
    <location>
        <begin position="96"/>
        <end position="116"/>
    </location>
</feature>
<feature type="transmembrane region" description="Helical" evidence="7">
    <location>
        <begin position="223"/>
        <end position="244"/>
    </location>
</feature>